<dbReference type="Proteomes" id="UP000198847">
    <property type="component" value="Unassembled WGS sequence"/>
</dbReference>
<protein>
    <submittedName>
        <fullName evidence="1">Phosphopantetheine attachment site</fullName>
    </submittedName>
</protein>
<dbReference type="OrthoDB" id="1667091at2"/>
<organism evidence="1 2">
    <name type="scientific">Propionispora vibrioides</name>
    <dbReference type="NCBI Taxonomy" id="112903"/>
    <lineage>
        <taxon>Bacteria</taxon>
        <taxon>Bacillati</taxon>
        <taxon>Bacillota</taxon>
        <taxon>Negativicutes</taxon>
        <taxon>Selenomonadales</taxon>
        <taxon>Sporomusaceae</taxon>
        <taxon>Propionispora</taxon>
    </lineage>
</organism>
<proteinExistence type="predicted"/>
<accession>A0A1H8RW76</accession>
<sequence length="70" mass="8123">MEKFLNHLVGILDTEMDIKMETQLNEIEEWDSLSIVSFAAMVDIQYNKKVTVSQIKQAKTVYNLAQLVFE</sequence>
<dbReference type="Gene3D" id="1.10.1200.10">
    <property type="entry name" value="ACP-like"/>
    <property type="match status" value="1"/>
</dbReference>
<dbReference type="AlphaFoldDB" id="A0A1H8RW76"/>
<dbReference type="RefSeq" id="WP_091744430.1">
    <property type="nucleotide sequence ID" value="NZ_FODY01000004.1"/>
</dbReference>
<dbReference type="SUPFAM" id="SSF47336">
    <property type="entry name" value="ACP-like"/>
    <property type="match status" value="1"/>
</dbReference>
<name>A0A1H8RW76_9FIRM</name>
<dbReference type="STRING" id="112903.SAMN04490178_104104"/>
<evidence type="ECO:0000313" key="2">
    <source>
        <dbReference type="Proteomes" id="UP000198847"/>
    </source>
</evidence>
<dbReference type="InterPro" id="IPR036736">
    <property type="entry name" value="ACP-like_sf"/>
</dbReference>
<keyword evidence="2" id="KW-1185">Reference proteome</keyword>
<dbReference type="EMBL" id="FODY01000004">
    <property type="protein sequence ID" value="SEO70612.1"/>
    <property type="molecule type" value="Genomic_DNA"/>
</dbReference>
<evidence type="ECO:0000313" key="1">
    <source>
        <dbReference type="EMBL" id="SEO70612.1"/>
    </source>
</evidence>
<gene>
    <name evidence="1" type="ORF">SAMN04490178_104104</name>
</gene>
<reference evidence="1 2" key="1">
    <citation type="submission" date="2016-10" db="EMBL/GenBank/DDBJ databases">
        <authorList>
            <person name="de Groot N.N."/>
        </authorList>
    </citation>
    <scope>NUCLEOTIDE SEQUENCE [LARGE SCALE GENOMIC DNA]</scope>
    <source>
        <strain evidence="1 2">DSM 13305</strain>
    </source>
</reference>